<name>A0A3E0H2A2_9PSEU</name>
<keyword evidence="7" id="KW-1185">Reference proteome</keyword>
<dbReference type="RefSeq" id="WP_116179463.1">
    <property type="nucleotide sequence ID" value="NZ_CP144375.1"/>
</dbReference>
<evidence type="ECO:0000256" key="2">
    <source>
        <dbReference type="ARBA" id="ARBA00022723"/>
    </source>
</evidence>
<evidence type="ECO:0000259" key="5">
    <source>
        <dbReference type="SMART" id="SM00849"/>
    </source>
</evidence>
<feature type="domain" description="Metallo-beta-lactamase" evidence="5">
    <location>
        <begin position="63"/>
        <end position="267"/>
    </location>
</feature>
<sequence>MSELGLLSDQSAVRRLELGELRLTYVVDGAMVMDTAGFFPSVPGEYWREHPDLVDAAGRIAMSAGGLLVERDGRKLLIDAGLGPYTGPLGVGEKPFGAADCGSMPAMLAELGVDPGEVEAVAYTHLHVDHVGWAFKDGAKFFPNARYLVGVEEWAPHEHGIAVPGVLVDHTVVPMRGNHELIREGEEVWPGVHAIVTPGHTPGHASFIVESGGDRIIAFGDVFHAPVQITYPAWGSAPDIDADGVLAARQRLVGELSRPGTLGFGAHFGDQAFGRVVRDEAGAAVWEPVPAEFVRAAPRAL</sequence>
<evidence type="ECO:0000256" key="1">
    <source>
        <dbReference type="ARBA" id="ARBA00007749"/>
    </source>
</evidence>
<keyword evidence="3 6" id="KW-0378">Hydrolase</keyword>
<proteinExistence type="inferred from homology"/>
<dbReference type="Proteomes" id="UP000256269">
    <property type="component" value="Unassembled WGS sequence"/>
</dbReference>
<comment type="caution">
    <text evidence="6">The sequence shown here is derived from an EMBL/GenBank/DDBJ whole genome shotgun (WGS) entry which is preliminary data.</text>
</comment>
<comment type="similarity">
    <text evidence="1">Belongs to the metallo-beta-lactamase superfamily.</text>
</comment>
<organism evidence="6 7">
    <name type="scientific">Kutzneria buriramensis</name>
    <dbReference type="NCBI Taxonomy" id="1045776"/>
    <lineage>
        <taxon>Bacteria</taxon>
        <taxon>Bacillati</taxon>
        <taxon>Actinomycetota</taxon>
        <taxon>Actinomycetes</taxon>
        <taxon>Pseudonocardiales</taxon>
        <taxon>Pseudonocardiaceae</taxon>
        <taxon>Kutzneria</taxon>
    </lineage>
</organism>
<reference evidence="6 7" key="1">
    <citation type="submission" date="2018-08" db="EMBL/GenBank/DDBJ databases">
        <title>Genomic Encyclopedia of Archaeal and Bacterial Type Strains, Phase II (KMG-II): from individual species to whole genera.</title>
        <authorList>
            <person name="Goeker M."/>
        </authorList>
    </citation>
    <scope>NUCLEOTIDE SEQUENCE [LARGE SCALE GENOMIC DNA]</scope>
    <source>
        <strain evidence="6 7">DSM 45791</strain>
    </source>
</reference>
<dbReference type="SUPFAM" id="SSF56281">
    <property type="entry name" value="Metallo-hydrolase/oxidoreductase"/>
    <property type="match status" value="1"/>
</dbReference>
<dbReference type="PANTHER" id="PTHR42978">
    <property type="entry name" value="QUORUM-QUENCHING LACTONASE YTNP-RELATED-RELATED"/>
    <property type="match status" value="1"/>
</dbReference>
<dbReference type="PANTHER" id="PTHR42978:SF6">
    <property type="entry name" value="QUORUM-QUENCHING LACTONASE YTNP-RELATED"/>
    <property type="match status" value="1"/>
</dbReference>
<evidence type="ECO:0000313" key="7">
    <source>
        <dbReference type="Proteomes" id="UP000256269"/>
    </source>
</evidence>
<keyword evidence="4" id="KW-0862">Zinc</keyword>
<dbReference type="InterPro" id="IPR051013">
    <property type="entry name" value="MBL_superfamily_lactonases"/>
</dbReference>
<dbReference type="InterPro" id="IPR036866">
    <property type="entry name" value="RibonucZ/Hydroxyglut_hydro"/>
</dbReference>
<dbReference type="AlphaFoldDB" id="A0A3E0H2A2"/>
<dbReference type="EMBL" id="QUNO01000016">
    <property type="protein sequence ID" value="REH36150.1"/>
    <property type="molecule type" value="Genomic_DNA"/>
</dbReference>
<gene>
    <name evidence="6" type="ORF">BCF44_11619</name>
</gene>
<evidence type="ECO:0000256" key="4">
    <source>
        <dbReference type="ARBA" id="ARBA00022833"/>
    </source>
</evidence>
<dbReference type="Pfam" id="PF00753">
    <property type="entry name" value="Lactamase_B"/>
    <property type="match status" value="1"/>
</dbReference>
<accession>A0A3E0H2A2</accession>
<keyword evidence="2" id="KW-0479">Metal-binding</keyword>
<dbReference type="Gene3D" id="3.60.15.10">
    <property type="entry name" value="Ribonuclease Z/Hydroxyacylglutathione hydrolase-like"/>
    <property type="match status" value="1"/>
</dbReference>
<evidence type="ECO:0000256" key="3">
    <source>
        <dbReference type="ARBA" id="ARBA00022801"/>
    </source>
</evidence>
<dbReference type="OrthoDB" id="5177904at2"/>
<dbReference type="InterPro" id="IPR001279">
    <property type="entry name" value="Metallo-B-lactamas"/>
</dbReference>
<protein>
    <submittedName>
        <fullName evidence="6">Glyoxylase-like metal-dependent hydrolase (Beta-lactamase superfamily II)</fullName>
    </submittedName>
</protein>
<dbReference type="GO" id="GO:0016787">
    <property type="term" value="F:hydrolase activity"/>
    <property type="evidence" value="ECO:0007669"/>
    <property type="project" value="UniProtKB-KW"/>
</dbReference>
<dbReference type="SMART" id="SM00849">
    <property type="entry name" value="Lactamase_B"/>
    <property type="match status" value="1"/>
</dbReference>
<evidence type="ECO:0000313" key="6">
    <source>
        <dbReference type="EMBL" id="REH36150.1"/>
    </source>
</evidence>
<dbReference type="GO" id="GO:0046872">
    <property type="term" value="F:metal ion binding"/>
    <property type="evidence" value="ECO:0007669"/>
    <property type="project" value="UniProtKB-KW"/>
</dbReference>